<dbReference type="InterPro" id="IPR054710">
    <property type="entry name" value="Tri101-like_N"/>
</dbReference>
<dbReference type="Proteomes" id="UP000717696">
    <property type="component" value="Unassembled WGS sequence"/>
</dbReference>
<dbReference type="Pfam" id="PF02458">
    <property type="entry name" value="Transferase"/>
    <property type="match status" value="1"/>
</dbReference>
<dbReference type="Pfam" id="PF22664">
    <property type="entry name" value="TRI-like_N"/>
    <property type="match status" value="1"/>
</dbReference>
<dbReference type="Gene3D" id="3.30.559.10">
    <property type="entry name" value="Chloramphenicol acetyltransferase-like domain"/>
    <property type="match status" value="2"/>
</dbReference>
<sequence length="515" mass="57591">MAKTANHDATSVTVIQPQPRSHGQVVKLSVIDQIAPRDYISLCLFFKLPSDADTTRIFRVLEMALLKTVDDIPELACCVQKNASNGREEVQLLFDASKGVEVHRKDYTSPELCGLWKFGTFDQLEQEHFPLNKMPRHLVFGTSAKLEEKARLPSLVVQANFIPGGLILGSCLHVSTRAAFHYFPLFELRSVSQHVSGDGICNFLWHKTMGAHFAAIADGLISKPTPPIRFLERSSVVEGDQGMSLEDFPNWKLAEDAAGFLNPKDYEASEIPTFEYATYFISAEKLALLRNRVSSKVPELSLSITDILGAFLWRHVVVAREIDPQRYPEARLSVTVDSRGRMENPTVPTDYWGNFAEPNAVAKLPVASIQTVSSSSVTSGTAWDTIYPEAARRIHGAIDAVNNKAVRRLVGLLKQMPKATTLTWNVDRYPGPDMLIVCIQAHRFNDIHFGHEIGYPSATRCTVGDTEGKPDGRCMILPPRRADGRGLEILLQYDGMTLKRLENNVEFKHFFIRRN</sequence>
<dbReference type="AlphaFoldDB" id="A0A9P9DZ48"/>
<dbReference type="PANTHER" id="PTHR31642:SF310">
    <property type="entry name" value="FATTY ALCOHOL:CAFFEOYL-COA ACYLTRANSFERASE"/>
    <property type="match status" value="1"/>
</dbReference>
<organism evidence="3 4">
    <name type="scientific">Dactylonectria estremocensis</name>
    <dbReference type="NCBI Taxonomy" id="1079267"/>
    <lineage>
        <taxon>Eukaryota</taxon>
        <taxon>Fungi</taxon>
        <taxon>Dikarya</taxon>
        <taxon>Ascomycota</taxon>
        <taxon>Pezizomycotina</taxon>
        <taxon>Sordariomycetes</taxon>
        <taxon>Hypocreomycetidae</taxon>
        <taxon>Hypocreales</taxon>
        <taxon>Nectriaceae</taxon>
        <taxon>Dactylonectria</taxon>
    </lineage>
</organism>
<gene>
    <name evidence="3" type="ORF">B0J13DRAFT_453820</name>
</gene>
<protein>
    <recommendedName>
        <fullName evidence="2">Trichothecene 3-O-acetyltransferase-like N-terminal domain-containing protein</fullName>
    </recommendedName>
</protein>
<dbReference type="GO" id="GO:0016747">
    <property type="term" value="F:acyltransferase activity, transferring groups other than amino-acyl groups"/>
    <property type="evidence" value="ECO:0007669"/>
    <property type="project" value="TreeGrafter"/>
</dbReference>
<feature type="domain" description="Trichothecene 3-O-acetyltransferase-like N-terminal" evidence="2">
    <location>
        <begin position="39"/>
        <end position="169"/>
    </location>
</feature>
<dbReference type="InterPro" id="IPR050317">
    <property type="entry name" value="Plant_Fungal_Acyltransferase"/>
</dbReference>
<dbReference type="PANTHER" id="PTHR31642">
    <property type="entry name" value="TRICHOTHECENE 3-O-ACETYLTRANSFERASE"/>
    <property type="match status" value="1"/>
</dbReference>
<dbReference type="OrthoDB" id="1862401at2759"/>
<proteinExistence type="predicted"/>
<evidence type="ECO:0000313" key="3">
    <source>
        <dbReference type="EMBL" id="KAH7128083.1"/>
    </source>
</evidence>
<evidence type="ECO:0000256" key="1">
    <source>
        <dbReference type="ARBA" id="ARBA00022679"/>
    </source>
</evidence>
<evidence type="ECO:0000313" key="4">
    <source>
        <dbReference type="Proteomes" id="UP000717696"/>
    </source>
</evidence>
<reference evidence="3" key="1">
    <citation type="journal article" date="2021" name="Nat. Commun.">
        <title>Genetic determinants of endophytism in the Arabidopsis root mycobiome.</title>
        <authorList>
            <person name="Mesny F."/>
            <person name="Miyauchi S."/>
            <person name="Thiergart T."/>
            <person name="Pickel B."/>
            <person name="Atanasova L."/>
            <person name="Karlsson M."/>
            <person name="Huettel B."/>
            <person name="Barry K.W."/>
            <person name="Haridas S."/>
            <person name="Chen C."/>
            <person name="Bauer D."/>
            <person name="Andreopoulos W."/>
            <person name="Pangilinan J."/>
            <person name="LaButti K."/>
            <person name="Riley R."/>
            <person name="Lipzen A."/>
            <person name="Clum A."/>
            <person name="Drula E."/>
            <person name="Henrissat B."/>
            <person name="Kohler A."/>
            <person name="Grigoriev I.V."/>
            <person name="Martin F.M."/>
            <person name="Hacquard S."/>
        </authorList>
    </citation>
    <scope>NUCLEOTIDE SEQUENCE</scope>
    <source>
        <strain evidence="3">MPI-CAGE-AT-0021</strain>
    </source>
</reference>
<name>A0A9P9DZ48_9HYPO</name>
<dbReference type="EMBL" id="JAGMUU010000022">
    <property type="protein sequence ID" value="KAH7128083.1"/>
    <property type="molecule type" value="Genomic_DNA"/>
</dbReference>
<keyword evidence="1" id="KW-0808">Transferase</keyword>
<evidence type="ECO:0000259" key="2">
    <source>
        <dbReference type="Pfam" id="PF22664"/>
    </source>
</evidence>
<comment type="caution">
    <text evidence="3">The sequence shown here is derived from an EMBL/GenBank/DDBJ whole genome shotgun (WGS) entry which is preliminary data.</text>
</comment>
<accession>A0A9P9DZ48</accession>
<dbReference type="InterPro" id="IPR023213">
    <property type="entry name" value="CAT-like_dom_sf"/>
</dbReference>
<keyword evidence="4" id="KW-1185">Reference proteome</keyword>